<evidence type="ECO:0000256" key="3">
    <source>
        <dbReference type="ARBA" id="ARBA00022729"/>
    </source>
</evidence>
<evidence type="ECO:0000313" key="8">
    <source>
        <dbReference type="Proteomes" id="UP000005207"/>
    </source>
</evidence>
<evidence type="ECO:0000256" key="5">
    <source>
        <dbReference type="ARBA" id="ARBA00023180"/>
    </source>
</evidence>
<keyword evidence="4" id="KW-0677">Repeat</keyword>
<gene>
    <name evidence="7" type="primary">COL6A6</name>
</gene>
<dbReference type="PANTHER" id="PTHR24020:SF86">
    <property type="entry name" value="COLLAGEN, TYPE VI, ALPHA 4"/>
    <property type="match status" value="1"/>
</dbReference>
<feature type="domain" description="VWFA" evidence="6">
    <location>
        <begin position="14"/>
        <end position="186"/>
    </location>
</feature>
<keyword evidence="5" id="KW-0325">Glycoprotein</keyword>
<dbReference type="InterPro" id="IPR002035">
    <property type="entry name" value="VWF_A"/>
</dbReference>
<reference evidence="7" key="2">
    <citation type="submission" date="2025-08" db="UniProtKB">
        <authorList>
            <consortium name="Ensembl"/>
        </authorList>
    </citation>
    <scope>IDENTIFICATION</scope>
</reference>
<protein>
    <submittedName>
        <fullName evidence="7">Collagen type VI alpha 6 chain</fullName>
    </submittedName>
</protein>
<evidence type="ECO:0000256" key="2">
    <source>
        <dbReference type="ARBA" id="ARBA00022525"/>
    </source>
</evidence>
<keyword evidence="2" id="KW-0964">Secreted</keyword>
<dbReference type="PROSITE" id="PS50234">
    <property type="entry name" value="VWFA"/>
    <property type="match status" value="3"/>
</dbReference>
<dbReference type="AlphaFoldDB" id="I3JDF0"/>
<dbReference type="HOGENOM" id="CLU_008905_7_3_1"/>
<dbReference type="Gene3D" id="3.40.50.410">
    <property type="entry name" value="von Willebrand factor, type A domain"/>
    <property type="match status" value="3"/>
</dbReference>
<sequence length="659" mass="73520">SNKVSDGSTKLSADIVFIVDESGSIGEENFRLMRDFLRSVISVLETGQSKIRVGIVTYNDVPTAHAYLDMFGDKEDILKFISFLPYRQGGTKTGAALHFTLENIFTKEKGSRKDVPKVAVVITDGESQDNVKEPAIALRRAGVTVFAVGIKKANKTELLEMASYPKSKFVFTVDSFVKLKPLKETLQATLCNTIIQIGVQDKESDFSLRNVNFCSSIIDAMLCANVRGISNSLSVTVWEDLTPIVCFSSACKEKDQADIFFLMDDSESIKDADFADMLKFIIEFLRTFRIGPDHVRMGLVKYSDSPSLQFDLTQHSDAKTMEKAVKEIIHEKGGTFTGEALSSMKGHFENAKTSRGYKVSEYLIVITDGKSEDKVQIPAEELRAQGVIIYAIGVNASNDNELNEIAGDPRRKFFVHSFDKGKTTLTSICFSSTACKDTQGDIFFLTDSSERISEEGFQKMKNFTKSVISKSIIGLDKVHIGVMQYSTNTRLEFDLTTHYSLEGMLNTIDGMMQNKTRTRTGRAITEVSQYFDAARGGRPWVKQWLVVITDGKSEDSVREPARALRAKGVVIYAIGVNKTNVQELSEISGSLQRAFIENTFDGWKELETKLALEFCEKGKRGCFKPSVMSDYLKSKTKGVCRDVKSFNELKNQVFKILND</sequence>
<dbReference type="Proteomes" id="UP000005207">
    <property type="component" value="Linkage group LG11"/>
</dbReference>
<dbReference type="InterPro" id="IPR036465">
    <property type="entry name" value="vWFA_dom_sf"/>
</dbReference>
<dbReference type="GeneTree" id="ENSGT00940000155619"/>
<dbReference type="GO" id="GO:0005576">
    <property type="term" value="C:extracellular region"/>
    <property type="evidence" value="ECO:0007669"/>
    <property type="project" value="UniProtKB-SubCell"/>
</dbReference>
<reference evidence="8" key="1">
    <citation type="submission" date="2012-01" db="EMBL/GenBank/DDBJ databases">
        <title>The Genome Sequence of Oreochromis niloticus (Nile Tilapia).</title>
        <authorList>
            <consortium name="Broad Institute Genome Assembly Team"/>
            <consortium name="Broad Institute Sequencing Platform"/>
            <person name="Di Palma F."/>
            <person name="Johnson J."/>
            <person name="Lander E.S."/>
            <person name="Lindblad-Toh K."/>
        </authorList>
    </citation>
    <scope>NUCLEOTIDE SEQUENCE [LARGE SCALE GENOMIC DNA]</scope>
</reference>
<comment type="subcellular location">
    <subcellularLocation>
        <location evidence="1">Secreted</location>
    </subcellularLocation>
</comment>
<dbReference type="PRINTS" id="PR00453">
    <property type="entry name" value="VWFADOMAIN"/>
</dbReference>
<keyword evidence="3" id="KW-0732">Signal</keyword>
<keyword evidence="8" id="KW-1185">Reference proteome</keyword>
<proteinExistence type="predicted"/>
<evidence type="ECO:0000259" key="6">
    <source>
        <dbReference type="PROSITE" id="PS50234"/>
    </source>
</evidence>
<feature type="domain" description="VWFA" evidence="6">
    <location>
        <begin position="258"/>
        <end position="434"/>
    </location>
</feature>
<accession>I3JDF0</accession>
<dbReference type="OMA" id="TFQEAVC"/>
<dbReference type="Ensembl" id="ENSONIT00000006895.2">
    <property type="protein sequence ID" value="ENSONIP00000006890.2"/>
    <property type="gene ID" value="ENSONIG00000002034.2"/>
</dbReference>
<organism evidence="7 8">
    <name type="scientific">Oreochromis niloticus</name>
    <name type="common">Nile tilapia</name>
    <name type="synonym">Tilapia nilotica</name>
    <dbReference type="NCBI Taxonomy" id="8128"/>
    <lineage>
        <taxon>Eukaryota</taxon>
        <taxon>Metazoa</taxon>
        <taxon>Chordata</taxon>
        <taxon>Craniata</taxon>
        <taxon>Vertebrata</taxon>
        <taxon>Euteleostomi</taxon>
        <taxon>Actinopterygii</taxon>
        <taxon>Neopterygii</taxon>
        <taxon>Teleostei</taxon>
        <taxon>Neoteleostei</taxon>
        <taxon>Acanthomorphata</taxon>
        <taxon>Ovalentaria</taxon>
        <taxon>Cichlomorphae</taxon>
        <taxon>Cichliformes</taxon>
        <taxon>Cichlidae</taxon>
        <taxon>African cichlids</taxon>
        <taxon>Pseudocrenilabrinae</taxon>
        <taxon>Oreochromini</taxon>
        <taxon>Oreochromis</taxon>
    </lineage>
</organism>
<dbReference type="PANTHER" id="PTHR24020">
    <property type="entry name" value="COLLAGEN ALPHA"/>
    <property type="match status" value="1"/>
</dbReference>
<evidence type="ECO:0000256" key="1">
    <source>
        <dbReference type="ARBA" id="ARBA00004613"/>
    </source>
</evidence>
<dbReference type="SUPFAM" id="SSF53300">
    <property type="entry name" value="vWA-like"/>
    <property type="match status" value="3"/>
</dbReference>
<dbReference type="SMART" id="SM00327">
    <property type="entry name" value="VWA"/>
    <property type="match status" value="3"/>
</dbReference>
<reference evidence="7" key="3">
    <citation type="submission" date="2025-09" db="UniProtKB">
        <authorList>
            <consortium name="Ensembl"/>
        </authorList>
    </citation>
    <scope>IDENTIFICATION</scope>
</reference>
<name>I3JDF0_ORENI</name>
<evidence type="ECO:0000313" key="7">
    <source>
        <dbReference type="Ensembl" id="ENSONIP00000006890.2"/>
    </source>
</evidence>
<dbReference type="FunFam" id="3.40.50.410:FF:000004">
    <property type="entry name" value="collagen alpha-6(VI) chain"/>
    <property type="match status" value="3"/>
</dbReference>
<feature type="domain" description="VWFA" evidence="6">
    <location>
        <begin position="441"/>
        <end position="610"/>
    </location>
</feature>
<dbReference type="InterPro" id="IPR050525">
    <property type="entry name" value="ECM_Assembly_Org"/>
</dbReference>
<dbReference type="Pfam" id="PF00092">
    <property type="entry name" value="VWA"/>
    <property type="match status" value="3"/>
</dbReference>
<evidence type="ECO:0000256" key="4">
    <source>
        <dbReference type="ARBA" id="ARBA00022737"/>
    </source>
</evidence>